<dbReference type="EMBL" id="BQNB010010860">
    <property type="protein sequence ID" value="GJS82901.1"/>
    <property type="molecule type" value="Genomic_DNA"/>
</dbReference>
<reference evidence="2" key="2">
    <citation type="submission" date="2022-01" db="EMBL/GenBank/DDBJ databases">
        <authorList>
            <person name="Yamashiro T."/>
            <person name="Shiraishi A."/>
            <person name="Satake H."/>
            <person name="Nakayama K."/>
        </authorList>
    </citation>
    <scope>NUCLEOTIDE SEQUENCE</scope>
</reference>
<reference evidence="2" key="1">
    <citation type="journal article" date="2022" name="Int. J. Mol. Sci.">
        <title>Draft Genome of Tanacetum Coccineum: Genomic Comparison of Closely Related Tanacetum-Family Plants.</title>
        <authorList>
            <person name="Yamashiro T."/>
            <person name="Shiraishi A."/>
            <person name="Nakayama K."/>
            <person name="Satake H."/>
        </authorList>
    </citation>
    <scope>NUCLEOTIDE SEQUENCE</scope>
</reference>
<evidence type="ECO:0000313" key="3">
    <source>
        <dbReference type="Proteomes" id="UP001151760"/>
    </source>
</evidence>
<proteinExistence type="predicted"/>
<sequence length="158" mass="17532">MLVECLTCEAYQGCCCWFEFTFDVLRQFAKAMLINYVNGSPSIHVEYAQLYEAMTAAIMTGSANGMKTRLIVSCKCDLLVHQGIGDAGSSGHCFCYARGLSGTCIITFCPFGFYLEVGVACSRLMKIQDQALEMPSEYPRPRLDSSGTPSESWRQRLD</sequence>
<protein>
    <submittedName>
        <fullName evidence="2">Uncharacterized protein</fullName>
    </submittedName>
</protein>
<accession>A0ABQ4YZQ1</accession>
<feature type="region of interest" description="Disordered" evidence="1">
    <location>
        <begin position="137"/>
        <end position="158"/>
    </location>
</feature>
<gene>
    <name evidence="2" type="ORF">Tco_0749442</name>
</gene>
<evidence type="ECO:0000256" key="1">
    <source>
        <dbReference type="SAM" id="MobiDB-lite"/>
    </source>
</evidence>
<keyword evidence="3" id="KW-1185">Reference proteome</keyword>
<dbReference type="Proteomes" id="UP001151760">
    <property type="component" value="Unassembled WGS sequence"/>
</dbReference>
<comment type="caution">
    <text evidence="2">The sequence shown here is derived from an EMBL/GenBank/DDBJ whole genome shotgun (WGS) entry which is preliminary data.</text>
</comment>
<evidence type="ECO:0000313" key="2">
    <source>
        <dbReference type="EMBL" id="GJS82901.1"/>
    </source>
</evidence>
<organism evidence="2 3">
    <name type="scientific">Tanacetum coccineum</name>
    <dbReference type="NCBI Taxonomy" id="301880"/>
    <lineage>
        <taxon>Eukaryota</taxon>
        <taxon>Viridiplantae</taxon>
        <taxon>Streptophyta</taxon>
        <taxon>Embryophyta</taxon>
        <taxon>Tracheophyta</taxon>
        <taxon>Spermatophyta</taxon>
        <taxon>Magnoliopsida</taxon>
        <taxon>eudicotyledons</taxon>
        <taxon>Gunneridae</taxon>
        <taxon>Pentapetalae</taxon>
        <taxon>asterids</taxon>
        <taxon>campanulids</taxon>
        <taxon>Asterales</taxon>
        <taxon>Asteraceae</taxon>
        <taxon>Asteroideae</taxon>
        <taxon>Anthemideae</taxon>
        <taxon>Anthemidinae</taxon>
        <taxon>Tanacetum</taxon>
    </lineage>
</organism>
<name>A0ABQ4YZQ1_9ASTR</name>